<gene>
    <name evidence="2" type="ORF">KGD84_02145</name>
</gene>
<feature type="region of interest" description="Disordered" evidence="1">
    <location>
        <begin position="1"/>
        <end position="42"/>
    </location>
</feature>
<dbReference type="RefSeq" id="WP_220564447.1">
    <property type="nucleotide sequence ID" value="NZ_CP074133.1"/>
</dbReference>
<dbReference type="Proteomes" id="UP000676079">
    <property type="component" value="Chromosome"/>
</dbReference>
<feature type="region of interest" description="Disordered" evidence="1">
    <location>
        <begin position="390"/>
        <end position="452"/>
    </location>
</feature>
<evidence type="ECO:0008006" key="4">
    <source>
        <dbReference type="Google" id="ProtNLM"/>
    </source>
</evidence>
<feature type="compositionally biased region" description="Basic and acidic residues" evidence="1">
    <location>
        <begin position="396"/>
        <end position="419"/>
    </location>
</feature>
<proteinExistence type="predicted"/>
<sequence length="514" mass="55392">MSERNGGVGRWDDEEARSRRRTREQPTGPRESGGSDSGGGRLDTADALLAAAMRAPIARGGMTNSGWLAMASLHGHLRRRRLQSSGEAFFPETHVAGSPALVQAALHLARGADPAAAAAALPGADTRQVREARDRLDFATMAKALERDLVSGNLERTAHAALQEKGIDPGTPPEQSWRRALDGSDLGRLRPRDLGALYLSAAEATGPQARQAEARVLEALAERHPQLAASVERGLVQDRAFAGDPHSARLDKNTAVAGAVWSADERPVPMEEWLVRAVPRFKDARTDPNWRRDAAESVITAALDGRAPAGSVPALIDNARRSLPGFDARYREGLALAEERTRAGTGSGFPQGDAVLYALDRGRDFPVNEARQGRGAVVAAGNGDAARLRAGAGADAPDRRPELADARLPKNRGQAERAVEANGRAVARTPATRLDRAQQGNLDERRDRNRQRVQQAREQRAAYRAGRTDAVRRDGVGLPRTRVQANAAVRRATVVHRRQRNELSTLTRRSAAGR</sequence>
<protein>
    <recommendedName>
        <fullName evidence="4">DUF222 domain-containing protein</fullName>
    </recommendedName>
</protein>
<organism evidence="2 3">
    <name type="scientific">Nocardiopsis changdeensis</name>
    <dbReference type="NCBI Taxonomy" id="2831969"/>
    <lineage>
        <taxon>Bacteria</taxon>
        <taxon>Bacillati</taxon>
        <taxon>Actinomycetota</taxon>
        <taxon>Actinomycetes</taxon>
        <taxon>Streptosporangiales</taxon>
        <taxon>Nocardiopsidaceae</taxon>
        <taxon>Nocardiopsis</taxon>
    </lineage>
</organism>
<name>A0ABX8BNL5_9ACTN</name>
<dbReference type="EMBL" id="CP074133">
    <property type="protein sequence ID" value="QUX23223.1"/>
    <property type="molecule type" value="Genomic_DNA"/>
</dbReference>
<accession>A0ABX8BNL5</accession>
<evidence type="ECO:0000313" key="2">
    <source>
        <dbReference type="EMBL" id="QUX23223.1"/>
    </source>
</evidence>
<evidence type="ECO:0000313" key="3">
    <source>
        <dbReference type="Proteomes" id="UP000676079"/>
    </source>
</evidence>
<evidence type="ECO:0000256" key="1">
    <source>
        <dbReference type="SAM" id="MobiDB-lite"/>
    </source>
</evidence>
<reference evidence="2 3" key="1">
    <citation type="submission" date="2021-05" db="EMBL/GenBank/DDBJ databases">
        <title>Direct Submission.</title>
        <authorList>
            <person name="Li K."/>
            <person name="Gao J."/>
        </authorList>
    </citation>
    <scope>NUCLEOTIDE SEQUENCE [LARGE SCALE GENOMIC DNA]</scope>
    <source>
        <strain evidence="2 3">Mg02</strain>
    </source>
</reference>
<keyword evidence="3" id="KW-1185">Reference proteome</keyword>